<gene>
    <name evidence="2" type="ORF">AKJ45_01085</name>
</gene>
<accession>A0A133VB24</accession>
<evidence type="ECO:0000313" key="3">
    <source>
        <dbReference type="Proteomes" id="UP000070565"/>
    </source>
</evidence>
<protein>
    <submittedName>
        <fullName evidence="2">Uncharacterized protein</fullName>
    </submittedName>
</protein>
<feature type="region of interest" description="Disordered" evidence="1">
    <location>
        <begin position="56"/>
        <end position="83"/>
    </location>
</feature>
<evidence type="ECO:0000313" key="2">
    <source>
        <dbReference type="EMBL" id="KXB03630.1"/>
    </source>
</evidence>
<dbReference type="Proteomes" id="UP000070565">
    <property type="component" value="Unassembled WGS sequence"/>
</dbReference>
<reference evidence="2 3" key="1">
    <citation type="journal article" date="2016" name="Sci. Rep.">
        <title>Metabolic traits of an uncultured archaeal lineage -MSBL1- from brine pools of the Red Sea.</title>
        <authorList>
            <person name="Mwirichia R."/>
            <person name="Alam I."/>
            <person name="Rashid M."/>
            <person name="Vinu M."/>
            <person name="Ba-Alawi W."/>
            <person name="Anthony Kamau A."/>
            <person name="Kamanda Ngugi D."/>
            <person name="Goker M."/>
            <person name="Klenk H.P."/>
            <person name="Bajic V."/>
            <person name="Stingl U."/>
        </authorList>
    </citation>
    <scope>NUCLEOTIDE SEQUENCE [LARGE SCALE GENOMIC DNA]</scope>
    <source>
        <strain evidence="2">SCGC-AAA261F19</strain>
    </source>
</reference>
<proteinExistence type="predicted"/>
<dbReference type="AlphaFoldDB" id="A0A133VB24"/>
<name>A0A133VB24_9EURY</name>
<keyword evidence="3" id="KW-1185">Reference proteome</keyword>
<evidence type="ECO:0000256" key="1">
    <source>
        <dbReference type="SAM" id="MobiDB-lite"/>
    </source>
</evidence>
<dbReference type="EMBL" id="LHXZ01000007">
    <property type="protein sequence ID" value="KXB03630.1"/>
    <property type="molecule type" value="Genomic_DNA"/>
</dbReference>
<comment type="caution">
    <text evidence="2">The sequence shown here is derived from an EMBL/GenBank/DDBJ whole genome shotgun (WGS) entry which is preliminary data.</text>
</comment>
<sequence length="96" mass="11050">MPVNMEKLKGRNRREKVLEFLKKHKGEGFTGEEIKEKAGVSIEETVPRRFPRSERIMTTMHKGPRSGRGTSEQPAIPKLESSHRGSWWICQGRATF</sequence>
<organism evidence="2 3">
    <name type="scientific">candidate division MSBL1 archaeon SCGC-AAA261F19</name>
    <dbReference type="NCBI Taxonomy" id="1698275"/>
    <lineage>
        <taxon>Archaea</taxon>
        <taxon>Methanobacteriati</taxon>
        <taxon>Methanobacteriota</taxon>
        <taxon>candidate division MSBL1</taxon>
    </lineage>
</organism>